<feature type="compositionally biased region" description="Low complexity" evidence="1">
    <location>
        <begin position="64"/>
        <end position="79"/>
    </location>
</feature>
<protein>
    <submittedName>
        <fullName evidence="2">Uncharacterized protein</fullName>
    </submittedName>
</protein>
<evidence type="ECO:0000256" key="1">
    <source>
        <dbReference type="SAM" id="MobiDB-lite"/>
    </source>
</evidence>
<dbReference type="EMBL" id="JAFIQS010000012">
    <property type="protein sequence ID" value="KAG5164207.1"/>
    <property type="molecule type" value="Genomic_DNA"/>
</dbReference>
<feature type="compositionally biased region" description="Low complexity" evidence="1">
    <location>
        <begin position="88"/>
        <end position="108"/>
    </location>
</feature>
<feature type="region of interest" description="Disordered" evidence="1">
    <location>
        <begin position="28"/>
        <end position="108"/>
    </location>
</feature>
<feature type="region of interest" description="Disordered" evidence="1">
    <location>
        <begin position="243"/>
        <end position="265"/>
    </location>
</feature>
<accession>A0A8H8CFF1</accession>
<gene>
    <name evidence="2" type="ORF">JR316_010705</name>
</gene>
<name>A0A8H8CFF1_PSICU</name>
<organism evidence="2">
    <name type="scientific">Psilocybe cubensis</name>
    <name type="common">Psychedelic mushroom</name>
    <name type="synonym">Stropharia cubensis</name>
    <dbReference type="NCBI Taxonomy" id="181762"/>
    <lineage>
        <taxon>Eukaryota</taxon>
        <taxon>Fungi</taxon>
        <taxon>Dikarya</taxon>
        <taxon>Basidiomycota</taxon>
        <taxon>Agaricomycotina</taxon>
        <taxon>Agaricomycetes</taxon>
        <taxon>Agaricomycetidae</taxon>
        <taxon>Agaricales</taxon>
        <taxon>Agaricineae</taxon>
        <taxon>Strophariaceae</taxon>
        <taxon>Psilocybe</taxon>
    </lineage>
</organism>
<evidence type="ECO:0000313" key="2">
    <source>
        <dbReference type="EMBL" id="KAG5164207.1"/>
    </source>
</evidence>
<dbReference type="AlphaFoldDB" id="A0A8H8CFF1"/>
<reference evidence="2" key="1">
    <citation type="submission" date="2021-02" db="EMBL/GenBank/DDBJ databases">
        <title>Psilocybe cubensis genome.</title>
        <authorList>
            <person name="Mckernan K.J."/>
            <person name="Crawford S."/>
            <person name="Trippe A."/>
            <person name="Kane L.T."/>
            <person name="Mclaughlin S."/>
        </authorList>
    </citation>
    <scope>NUCLEOTIDE SEQUENCE [LARGE SCALE GENOMIC DNA]</scope>
    <source>
        <strain evidence="2">MGC-MH-2018</strain>
    </source>
</reference>
<feature type="compositionally biased region" description="Basic and acidic residues" evidence="1">
    <location>
        <begin position="243"/>
        <end position="252"/>
    </location>
</feature>
<feature type="compositionally biased region" description="Polar residues" evidence="1">
    <location>
        <begin position="28"/>
        <end position="50"/>
    </location>
</feature>
<proteinExistence type="predicted"/>
<comment type="caution">
    <text evidence="2">The sequence shown here is derived from an EMBL/GenBank/DDBJ whole genome shotgun (WGS) entry which is preliminary data.</text>
</comment>
<sequence>MPPGALIEGEHSSLLELHHYPINNSLHGSSPTFLETTPHQMPPDQSSFEQEGNYEETIEIPNVPLSSSPPDFTSSSPRSNSSGEYDSNKTSTSNSSLSNISSSSPLDLTTTEGFGQKLHQLLLEALRERELRDKTDFSFYSDSSVVQTPEISSVPHEKASLCQIDSSFGEISPISFEVPKNSISSQKIKMPPQYRIIKRALSNGLVQGENETLTKRQKQGKDVNVRTYDQIYARRTASLRRAESLKSVDSDGRQAPLVPTVPATPIPAKRHTAATLPVPIIAPPSEHVAKLPMSSETFAKIRLERLLQRETEGRMADGLLPGISIRPPPCMIQNRGECSPLDDDSKLSIEDDIRFDWEVAIGLGSKRRKTIVAWLLKVLPAKSTRVTGAIQSSPGSPSSLQSSGGTVCSSLSSDSSYFSTGDDLYDQLHGSSETRFHAVWMFLRFFFLTMPASFQTPCKDDSGNPNCSNLYRSTKALEQQGLGLISWDIAIACLSLSVKFHRDFLNPLVPVYAHEYVTLAPHTLSYEDLEVTFAPSSLASAVTNPVQAAHRDILSAFDYRLGITPQSVLDELWLALPSLRSLLDFQEGWKQATITAWSCLFNFLREPDVQRFPISILTSVSLMDGILKSLSDHYRSEFWSSDMFVDDGLGQPLDEEAFDTMDVYEKCKNRAREDAEGVFCDIQTLIGMTDAQLLECRLWVSHIKSD</sequence>